<keyword evidence="3" id="KW-1185">Reference proteome</keyword>
<feature type="compositionally biased region" description="Basic and acidic residues" evidence="1">
    <location>
        <begin position="259"/>
        <end position="271"/>
    </location>
</feature>
<dbReference type="AlphaFoldDB" id="A0AAX6MBN6"/>
<dbReference type="Proteomes" id="UP001369815">
    <property type="component" value="Unassembled WGS sequence"/>
</dbReference>
<feature type="compositionally biased region" description="Basic and acidic residues" evidence="1">
    <location>
        <begin position="376"/>
        <end position="385"/>
    </location>
</feature>
<proteinExistence type="predicted"/>
<name>A0AAX6MBN6_9PEZI</name>
<feature type="region of interest" description="Disordered" evidence="1">
    <location>
        <begin position="258"/>
        <end position="291"/>
    </location>
</feature>
<gene>
    <name evidence="2" type="ORF">Daesc_009684</name>
</gene>
<evidence type="ECO:0000313" key="2">
    <source>
        <dbReference type="EMBL" id="KAK6949601.1"/>
    </source>
</evidence>
<accession>A0AAX6MBN6</accession>
<reference evidence="2 3" key="1">
    <citation type="journal article" date="2024" name="Front Chem Biol">
        <title>Unveiling the potential of Daldinia eschscholtzii MFLUCC 19-0629 through bioactivity and bioinformatics studies for enhanced sustainable agriculture production.</title>
        <authorList>
            <person name="Brooks S."/>
            <person name="Weaver J.A."/>
            <person name="Klomchit A."/>
            <person name="Alharthi S.A."/>
            <person name="Onlamun T."/>
            <person name="Nurani R."/>
            <person name="Vong T.K."/>
            <person name="Alberti F."/>
            <person name="Greco C."/>
        </authorList>
    </citation>
    <scope>NUCLEOTIDE SEQUENCE [LARGE SCALE GENOMIC DNA]</scope>
    <source>
        <strain evidence="2">MFLUCC 19-0629</strain>
    </source>
</reference>
<evidence type="ECO:0000313" key="3">
    <source>
        <dbReference type="Proteomes" id="UP001369815"/>
    </source>
</evidence>
<comment type="caution">
    <text evidence="2">The sequence shown here is derived from an EMBL/GenBank/DDBJ whole genome shotgun (WGS) entry which is preliminary data.</text>
</comment>
<feature type="region of interest" description="Disordered" evidence="1">
    <location>
        <begin position="359"/>
        <end position="406"/>
    </location>
</feature>
<dbReference type="EMBL" id="JBANMG010000009">
    <property type="protein sequence ID" value="KAK6949601.1"/>
    <property type="molecule type" value="Genomic_DNA"/>
</dbReference>
<protein>
    <submittedName>
        <fullName evidence="2">Uncharacterized protein</fullName>
    </submittedName>
</protein>
<sequence>METGNNMSLDKAASGRGLFTDLRGVGPHGQPVTGGITEDNCSLKQEITSLSSDGIAASAGVSQNTAPVPLSTAAPGGGAIAPLCLPAHPSDTQDMHAQATTLEHPLSSRFNTIASHNAAVLSQEMPGSARDQNGNLRSVESEHLDNIPSVDGKFITPAMLLSQECQKRRFNPQFKELHDGNGRFKCSVNLKGLVVADTSTYSNPFEAKSAISKKALLEVRKLPCEDPAYKPAAILTKVVKQGMYGGVPKSPGFRRVRTEKKTSLQQRRNDQRTGVTPLMQEHRVNRYQPPGDFSNDRYDSVGLDSDQDFWLSQVQQQFGHANGPSNRIAQDPLASRAFLEGMALGVRLGQSSIRHSEAYTDAPFPVPRRSITQSRSDSDRYRERSPATNRRSRYARVRSPIHRDNN</sequence>
<feature type="compositionally biased region" description="Basic residues" evidence="1">
    <location>
        <begin position="390"/>
        <end position="400"/>
    </location>
</feature>
<dbReference type="SUPFAM" id="SSF54768">
    <property type="entry name" value="dsRNA-binding domain-like"/>
    <property type="match status" value="1"/>
</dbReference>
<organism evidence="2 3">
    <name type="scientific">Daldinia eschscholtzii</name>
    <dbReference type="NCBI Taxonomy" id="292717"/>
    <lineage>
        <taxon>Eukaryota</taxon>
        <taxon>Fungi</taxon>
        <taxon>Dikarya</taxon>
        <taxon>Ascomycota</taxon>
        <taxon>Pezizomycotina</taxon>
        <taxon>Sordariomycetes</taxon>
        <taxon>Xylariomycetidae</taxon>
        <taxon>Xylariales</taxon>
        <taxon>Hypoxylaceae</taxon>
        <taxon>Daldinia</taxon>
    </lineage>
</organism>
<evidence type="ECO:0000256" key="1">
    <source>
        <dbReference type="SAM" id="MobiDB-lite"/>
    </source>
</evidence>